<dbReference type="NCBIfam" id="TIGR00786">
    <property type="entry name" value="dctM"/>
    <property type="match status" value="1"/>
</dbReference>
<evidence type="ECO:0000256" key="7">
    <source>
        <dbReference type="RuleBase" id="RU369079"/>
    </source>
</evidence>
<protein>
    <recommendedName>
        <fullName evidence="7">TRAP transporter large permease protein</fullName>
    </recommendedName>
</protein>
<feature type="transmembrane region" description="Helical" evidence="7">
    <location>
        <begin position="393"/>
        <end position="414"/>
    </location>
</feature>
<feature type="transmembrane region" description="Helical" evidence="7">
    <location>
        <begin position="134"/>
        <end position="151"/>
    </location>
</feature>
<feature type="transmembrane region" description="Helical" evidence="7">
    <location>
        <begin position="358"/>
        <end position="381"/>
    </location>
</feature>
<keyword evidence="7" id="KW-0813">Transport</keyword>
<keyword evidence="6 7" id="KW-0472">Membrane</keyword>
<feature type="transmembrane region" description="Helical" evidence="7">
    <location>
        <begin position="47"/>
        <end position="69"/>
    </location>
</feature>
<keyword evidence="3 7" id="KW-0997">Cell inner membrane</keyword>
<comment type="subcellular location">
    <subcellularLocation>
        <location evidence="1 7">Cell inner membrane</location>
        <topology evidence="1 7">Multi-pass membrane protein</topology>
    </subcellularLocation>
</comment>
<comment type="caution">
    <text evidence="7">Lacks conserved residue(s) required for the propagation of feature annotation.</text>
</comment>
<comment type="function">
    <text evidence="7">Part of the tripartite ATP-independent periplasmic (TRAP) transport system.</text>
</comment>
<sequence>MALTILCLTFVLGLLVGMPVVFAIGLSSLATVLYEGLPVAVVFQRMAAGMNVFAFLTIPFFIFTGELMMYGGIADRIIRCSKALVGHVRGGLGMTNVVACTMFGGVSGSPVADVSAMGSALIPLMKKEGIDADYAVNVTTYSSLVGAVMPTSHNMIIYSLAAGGIVSMNSLIMAGAVPAVILSIANLLTAYFVARARNYPRGQFPGWHEVALSLAVALPGLFIMVIIVGGILSGVFTAAEAGAVAALYALLLTVFVYRSLSWQHFLKAAAKASKTTGIVLLLVGISTMFGYLMSIYGVAELAGQFLSSISTTPWVVFILVDIALFVFGIFLDMAAHILVCTPIFLPIVVQYGMDPVQFGIIVLLNCTIGLNTPPVGAAFYLGCAIGEVSVSKVVRSIWPFMAALWVTLLIVTLVPETSMFVHDLLK</sequence>
<dbReference type="PANTHER" id="PTHR33362">
    <property type="entry name" value="SIALIC ACID TRAP TRANSPORTER PERMEASE PROTEIN SIAT-RELATED"/>
    <property type="match status" value="1"/>
</dbReference>
<evidence type="ECO:0000256" key="6">
    <source>
        <dbReference type="ARBA" id="ARBA00023136"/>
    </source>
</evidence>
<feature type="transmembrane region" description="Helical" evidence="7">
    <location>
        <begin position="305"/>
        <end position="327"/>
    </location>
</feature>
<evidence type="ECO:0000256" key="2">
    <source>
        <dbReference type="ARBA" id="ARBA00022475"/>
    </source>
</evidence>
<evidence type="ECO:0000259" key="8">
    <source>
        <dbReference type="Pfam" id="PF06808"/>
    </source>
</evidence>
<comment type="subunit">
    <text evidence="7">The complex comprises the extracytoplasmic solute receptor protein and the two transmembrane proteins.</text>
</comment>
<proteinExistence type="inferred from homology"/>
<gene>
    <name evidence="9" type="ORF">KL86PLE_40050</name>
</gene>
<keyword evidence="2" id="KW-1003">Cell membrane</keyword>
<dbReference type="GO" id="GO:0005886">
    <property type="term" value="C:plasma membrane"/>
    <property type="evidence" value="ECO:0007669"/>
    <property type="project" value="UniProtKB-SubCell"/>
</dbReference>
<keyword evidence="5 7" id="KW-1133">Transmembrane helix</keyword>
<dbReference type="GO" id="GO:0022857">
    <property type="term" value="F:transmembrane transporter activity"/>
    <property type="evidence" value="ECO:0007669"/>
    <property type="project" value="UniProtKB-UniRule"/>
</dbReference>
<feature type="transmembrane region" description="Helical" evidence="7">
    <location>
        <begin position="238"/>
        <end position="257"/>
    </location>
</feature>
<dbReference type="PIRSF" id="PIRSF006066">
    <property type="entry name" value="HI0050"/>
    <property type="match status" value="1"/>
</dbReference>
<evidence type="ECO:0000256" key="3">
    <source>
        <dbReference type="ARBA" id="ARBA00022519"/>
    </source>
</evidence>
<accession>A0A212LFC6</accession>
<feature type="transmembrane region" description="Helical" evidence="7">
    <location>
        <begin position="278"/>
        <end position="299"/>
    </location>
</feature>
<dbReference type="RefSeq" id="WP_100079525.1">
    <property type="nucleotide sequence ID" value="NZ_LT608334.1"/>
</dbReference>
<dbReference type="EMBL" id="FMJD01000008">
    <property type="protein sequence ID" value="SCM76245.1"/>
    <property type="molecule type" value="Genomic_DNA"/>
</dbReference>
<evidence type="ECO:0000256" key="5">
    <source>
        <dbReference type="ARBA" id="ARBA00022989"/>
    </source>
</evidence>
<keyword evidence="4 7" id="KW-0812">Transmembrane</keyword>
<feature type="transmembrane region" description="Helical" evidence="7">
    <location>
        <begin position="334"/>
        <end position="352"/>
    </location>
</feature>
<name>A0A212LFC6_9HYPH</name>
<evidence type="ECO:0000256" key="1">
    <source>
        <dbReference type="ARBA" id="ARBA00004429"/>
    </source>
</evidence>
<dbReference type="InterPro" id="IPR004681">
    <property type="entry name" value="TRAP_DctM"/>
</dbReference>
<dbReference type="InterPro" id="IPR010656">
    <property type="entry name" value="DctM"/>
</dbReference>
<dbReference type="Pfam" id="PF06808">
    <property type="entry name" value="DctM"/>
    <property type="match status" value="1"/>
</dbReference>
<comment type="similarity">
    <text evidence="7">Belongs to the TRAP transporter large permease family.</text>
</comment>
<dbReference type="AlphaFoldDB" id="A0A212LFC6"/>
<reference evidence="9" key="1">
    <citation type="submission" date="2016-08" db="EMBL/GenBank/DDBJ databases">
        <authorList>
            <person name="Seilhamer J.J."/>
        </authorList>
    </citation>
    <scope>NUCLEOTIDE SEQUENCE</scope>
    <source>
        <strain evidence="9">86</strain>
    </source>
</reference>
<evidence type="ECO:0000313" key="9">
    <source>
        <dbReference type="EMBL" id="SCM76245.1"/>
    </source>
</evidence>
<dbReference type="PANTHER" id="PTHR33362:SF2">
    <property type="entry name" value="TRAP TRANSPORTER LARGE PERMEASE PROTEIN"/>
    <property type="match status" value="1"/>
</dbReference>
<organism evidence="9">
    <name type="scientific">uncultured Pleomorphomonas sp</name>
    <dbReference type="NCBI Taxonomy" id="442121"/>
    <lineage>
        <taxon>Bacteria</taxon>
        <taxon>Pseudomonadati</taxon>
        <taxon>Pseudomonadota</taxon>
        <taxon>Alphaproteobacteria</taxon>
        <taxon>Hyphomicrobiales</taxon>
        <taxon>Pleomorphomonadaceae</taxon>
        <taxon>Pleomorphomonas</taxon>
        <taxon>environmental samples</taxon>
    </lineage>
</organism>
<feature type="transmembrane region" description="Helical" evidence="7">
    <location>
        <begin position="171"/>
        <end position="194"/>
    </location>
</feature>
<evidence type="ECO:0000256" key="4">
    <source>
        <dbReference type="ARBA" id="ARBA00022692"/>
    </source>
</evidence>
<feature type="transmembrane region" description="Helical" evidence="7">
    <location>
        <begin position="206"/>
        <end position="232"/>
    </location>
</feature>
<feature type="domain" description="TRAP C4-dicarboxylate transport system permease DctM subunit" evidence="8">
    <location>
        <begin position="9"/>
        <end position="416"/>
    </location>
</feature>